<evidence type="ECO:0000313" key="1">
    <source>
        <dbReference type="EMBL" id="HEA22011.1"/>
    </source>
</evidence>
<sequence>MAQPRYRAIIKVLCEECQLNVSTNKRIDVKCRSCDYKKYNNVNNLLTFTSFITKEFPNWIWFNIYEYKKGENGGLLRSFQRGKNEPATRAI</sequence>
<dbReference type="EMBL" id="DRGL01000050">
    <property type="protein sequence ID" value="HEA22011.1"/>
    <property type="molecule type" value="Genomic_DNA"/>
</dbReference>
<comment type="caution">
    <text evidence="1">The sequence shown here is derived from an EMBL/GenBank/DDBJ whole genome shotgun (WGS) entry which is preliminary data.</text>
</comment>
<reference evidence="1" key="1">
    <citation type="journal article" date="2020" name="mSystems">
        <title>Genome- and Community-Level Interaction Insights into Carbon Utilization and Element Cycling Functions of Hydrothermarchaeota in Hydrothermal Sediment.</title>
        <authorList>
            <person name="Zhou Z."/>
            <person name="Liu Y."/>
            <person name="Xu W."/>
            <person name="Pan J."/>
            <person name="Luo Z.H."/>
            <person name="Li M."/>
        </authorList>
    </citation>
    <scope>NUCLEOTIDE SEQUENCE [LARGE SCALE GENOMIC DNA]</scope>
    <source>
        <strain evidence="1">HyVt-345</strain>
    </source>
</reference>
<protein>
    <submittedName>
        <fullName evidence="1">Uncharacterized protein</fullName>
    </submittedName>
</protein>
<dbReference type="Proteomes" id="UP000886191">
    <property type="component" value="Unassembled WGS sequence"/>
</dbReference>
<proteinExistence type="predicted"/>
<name>A0A831QSP7_9FLAO</name>
<organism evidence="1">
    <name type="scientific">Pricia antarctica</name>
    <dbReference type="NCBI Taxonomy" id="641691"/>
    <lineage>
        <taxon>Bacteria</taxon>
        <taxon>Pseudomonadati</taxon>
        <taxon>Bacteroidota</taxon>
        <taxon>Flavobacteriia</taxon>
        <taxon>Flavobacteriales</taxon>
        <taxon>Flavobacteriaceae</taxon>
        <taxon>Pricia</taxon>
    </lineage>
</organism>
<gene>
    <name evidence="1" type="ORF">ENH87_13985</name>
</gene>
<dbReference type="AlphaFoldDB" id="A0A831QSP7"/>
<accession>A0A831QSP7</accession>